<evidence type="ECO:0000313" key="3">
    <source>
        <dbReference type="EMBL" id="MUI36805.1"/>
    </source>
</evidence>
<feature type="chain" id="PRO_5015027796" evidence="1">
    <location>
        <begin position="21"/>
        <end position="237"/>
    </location>
</feature>
<dbReference type="AlphaFoldDB" id="A0A071L9R2"/>
<dbReference type="Proteomes" id="UP000045039">
    <property type="component" value="Unassembled WGS sequence"/>
</dbReference>
<keyword evidence="1" id="KW-0732">Signal</keyword>
<dbReference type="Proteomes" id="UP000270834">
    <property type="component" value="Unassembled WGS sequence"/>
</dbReference>
<evidence type="ECO:0000313" key="5">
    <source>
        <dbReference type="EMBL" id="OTI63924.1"/>
    </source>
</evidence>
<evidence type="ECO:0000313" key="12">
    <source>
        <dbReference type="Proteomes" id="UP000284767"/>
    </source>
</evidence>
<accession>A0A071L9R2</accession>
<reference evidence="5 10" key="3">
    <citation type="submission" date="2017-05" db="EMBL/GenBank/DDBJ databases">
        <authorList>
            <person name="Song R."/>
            <person name="Chenine A.L."/>
            <person name="Ruprecht R.M."/>
        </authorList>
    </citation>
    <scope>NUCLEOTIDE SEQUENCE [LARGE SCALE GENOMIC DNA]</scope>
    <source>
        <strain evidence="5 10">S567_C10_BS</strain>
    </source>
</reference>
<feature type="signal peptide" evidence="1">
    <location>
        <begin position="1"/>
        <end position="20"/>
    </location>
</feature>
<reference evidence="9" key="2">
    <citation type="submission" date="2015-06" db="EMBL/GenBank/DDBJ databases">
        <authorList>
            <person name="Radhakrishnan Rajesh"/>
            <person name="Underwood Anthony"/>
            <person name="Al-Shahib Ali"/>
        </authorList>
    </citation>
    <scope>NUCLEOTIDE SEQUENCE [LARGE SCALE GENOMIC DNA]</scope>
    <source>
        <strain evidence="9">P19_London_7_VIM_2_05_10</strain>
    </source>
</reference>
<dbReference type="eggNOG" id="ENOG5032ZIW">
    <property type="taxonomic scope" value="Bacteria"/>
</dbReference>
<dbReference type="EMBL" id="RBSQ01001373">
    <property type="protein sequence ID" value="RMS45024.1"/>
    <property type="molecule type" value="Genomic_DNA"/>
</dbReference>
<dbReference type="Proteomes" id="UP000194857">
    <property type="component" value="Unassembled WGS sequence"/>
</dbReference>
<reference evidence="8" key="9">
    <citation type="submission" date="2023-06" db="EMBL/GenBank/DDBJ databases">
        <authorList>
            <consortium name="Clinical and Environmental Microbiology Branch: Whole genome sequencing antimicrobial resistance pathogens in the healthcare setting"/>
        </authorList>
    </citation>
    <scope>NUCLEOTIDE SEQUENCE</scope>
    <source>
        <strain evidence="8">2021CK-01020</strain>
    </source>
</reference>
<dbReference type="InterPro" id="IPR010239">
    <property type="entry name" value="CHP02001"/>
</dbReference>
<dbReference type="Proteomes" id="UP001297540">
    <property type="component" value="Chromosome"/>
</dbReference>
<evidence type="ECO:0000313" key="9">
    <source>
        <dbReference type="Proteomes" id="UP000045039"/>
    </source>
</evidence>
<reference evidence="8" key="10">
    <citation type="submission" date="2023-10" db="EMBL/GenBank/DDBJ databases">
        <title>Pathogen: clinical or host-associated sample.</title>
        <authorList>
            <person name="Hergert J."/>
            <person name="Casey R."/>
            <person name="Wagner J."/>
            <person name="Young E.L."/>
            <person name="Oakeson K.F."/>
        </authorList>
    </citation>
    <scope>NUCLEOTIDE SEQUENCE</scope>
    <source>
        <strain evidence="8">2021CK-01020</strain>
    </source>
</reference>
<reference evidence="7 12" key="6">
    <citation type="submission" date="2019-01" db="EMBL/GenBank/DDBJ databases">
        <title>The Pseudomonas aeruginosa pan-genome provides new insights on its population structure, horizontal gene transfer and pathogenicity.</title>
        <authorList>
            <person name="Freschi L."/>
            <person name="Vincent A.T."/>
            <person name="Jeukens J."/>
            <person name="Emond-Rheault J.-G."/>
            <person name="Kukavica-Ibrulj I."/>
            <person name="Dupont M.-J."/>
            <person name="Charette S.J."/>
            <person name="Boyle B."/>
            <person name="Levesque R.C."/>
        </authorList>
    </citation>
    <scope>NUCLEOTIDE SEQUENCE [LARGE SCALE GENOMIC DNA]</scope>
    <source>
        <strain evidence="7 12">PA-W36</strain>
    </source>
</reference>
<reference evidence="3 13" key="7">
    <citation type="submission" date="2019-11" db="EMBL/GenBank/DDBJ databases">
        <title>Genomes of ocular Pseudomonas aeruginosa isolates.</title>
        <authorList>
            <person name="Khan M."/>
            <person name="Rice S.A."/>
            <person name="Willcox M.D.P."/>
            <person name="Stapleton F."/>
        </authorList>
    </citation>
    <scope>NUCLEOTIDE SEQUENCE [LARGE SCALE GENOMIC DNA]</scope>
    <source>
        <strain evidence="3 13">PA221</strain>
    </source>
</reference>
<dbReference type="EMBL" id="NSNE01000012">
    <property type="protein sequence ID" value="RPM12172.1"/>
    <property type="molecule type" value="Genomic_DNA"/>
</dbReference>
<reference evidence="2" key="1">
    <citation type="submission" date="2015-06" db="EMBL/GenBank/DDBJ databases">
        <authorList>
            <person name="Radhakrishnan R."/>
            <person name="Underwood A."/>
            <person name="Al-Shahib A."/>
        </authorList>
    </citation>
    <scope>NUCLEOTIDE SEQUENCE</scope>
    <source>
        <strain evidence="2">P19_London_7_VIM_2_05_10</strain>
    </source>
</reference>
<dbReference type="NCBIfam" id="TIGR02001">
    <property type="entry name" value="gcw_chp"/>
    <property type="match status" value="1"/>
</dbReference>
<evidence type="ECO:0000256" key="1">
    <source>
        <dbReference type="SAM" id="SignalP"/>
    </source>
</evidence>
<dbReference type="KEGG" id="paeb:NCGM1900_1495"/>
<dbReference type="EMBL" id="CVVU01000256">
    <property type="protein sequence ID" value="CRP95086.1"/>
    <property type="molecule type" value="Genomic_DNA"/>
</dbReference>
<dbReference type="EMBL" id="WOAD01000014">
    <property type="protein sequence ID" value="MUI36805.1"/>
    <property type="molecule type" value="Genomic_DNA"/>
</dbReference>
<evidence type="ECO:0000313" key="2">
    <source>
        <dbReference type="EMBL" id="CRP95086.1"/>
    </source>
</evidence>
<dbReference type="RefSeq" id="WP_003086461.1">
    <property type="nucleotide sequence ID" value="NZ_AP014622.1"/>
</dbReference>
<evidence type="ECO:0000313" key="7">
    <source>
        <dbReference type="EMBL" id="RPM12172.1"/>
    </source>
</evidence>
<reference evidence="7 12" key="4">
    <citation type="submission" date="2017-08" db="EMBL/GenBank/DDBJ databases">
        <authorList>
            <person name="Feschi L."/>
            <person name="Jeukens J."/>
            <person name="Emond-Rheault J.-G."/>
            <person name="Kukavica-Ibrulj I."/>
            <person name="Boyle B."/>
            <person name="Levesque R.C."/>
        </authorList>
    </citation>
    <scope>NUCLEOTIDE SEQUENCE [LARGE SCALE GENOMIC DNA]</scope>
    <source>
        <strain evidence="7 12">PA-W36</strain>
    </source>
</reference>
<evidence type="ECO:0000313" key="10">
    <source>
        <dbReference type="Proteomes" id="UP000194857"/>
    </source>
</evidence>
<reference evidence="6 11" key="5">
    <citation type="submission" date="2018-08" db="EMBL/GenBank/DDBJ databases">
        <title>Recombination of ecologically and evolutionarily significant loci maintains genetic cohesion in the Pseudomonas syringae species complex.</title>
        <authorList>
            <person name="Dillon M."/>
            <person name="Thakur S."/>
            <person name="Almeida R.N.D."/>
            <person name="Weir B.S."/>
            <person name="Guttman D.S."/>
        </authorList>
    </citation>
    <scope>NUCLEOTIDE SEQUENCE [LARGE SCALE GENOMIC DNA]</scope>
    <source>
        <strain evidence="6 11">ICMP 7846</strain>
    </source>
</reference>
<dbReference type="Proteomes" id="UP000644192">
    <property type="component" value="Unassembled WGS sequence"/>
</dbReference>
<dbReference type="Proteomes" id="UP000284767">
    <property type="component" value="Unassembled WGS sequence"/>
</dbReference>
<gene>
    <name evidence="6" type="ORF">ALP65_02753</name>
    <name evidence="5" type="ORF">CAZ10_06800</name>
    <name evidence="3" type="ORF">GNQ48_17505</name>
    <name evidence="4" type="ORF">GUL26_05530</name>
    <name evidence="7" type="ORF">IPC1295_19980</name>
    <name evidence="8" type="ORF">L4V69_25320</name>
    <name evidence="2" type="ORF">PAERUG_P19_London_7_VIM_2_05_10_06130</name>
</gene>
<dbReference type="EMBL" id="WXZT01000003">
    <property type="protein sequence ID" value="MZZ11698.1"/>
    <property type="molecule type" value="Genomic_DNA"/>
</dbReference>
<evidence type="ECO:0000313" key="13">
    <source>
        <dbReference type="Proteomes" id="UP000433532"/>
    </source>
</evidence>
<evidence type="ECO:0000313" key="8">
    <source>
        <dbReference type="EMBL" id="WOS75818.1"/>
    </source>
</evidence>
<evidence type="ECO:0000313" key="4">
    <source>
        <dbReference type="EMBL" id="MZZ11698.1"/>
    </source>
</evidence>
<protein>
    <submittedName>
        <fullName evidence="8">TorF family putative porin</fullName>
    </submittedName>
</protein>
<evidence type="ECO:0000313" key="11">
    <source>
        <dbReference type="Proteomes" id="UP000270834"/>
    </source>
</evidence>
<proteinExistence type="predicted"/>
<dbReference type="Pfam" id="PF09694">
    <property type="entry name" value="Gcw_chp"/>
    <property type="match status" value="1"/>
</dbReference>
<sequence>MLKHLLVLTCALLASSSALAQVMARDLGDFELKLATSPTRSMAQGLVTPGSSGSFHGGLDLSHESGWYIGNWTSNLDPGKPTEIDSYAGFKRPLNNRLGYEMGLIRYSRPEQPANDAAELYGGLSIFGSRLGAALSSDPGRNDTTLFADLGVNPPFGFDVTLKYGNHRLDNPASLSGGGYVSVFNDWSVNLSRPWLGIDLNLSYSGTSLTGSDCSAYSGHNSYCDTTFMLKASRPFF</sequence>
<organism evidence="5 10">
    <name type="scientific">Pseudomonas aeruginosa</name>
    <dbReference type="NCBI Taxonomy" id="287"/>
    <lineage>
        <taxon>Bacteria</taxon>
        <taxon>Pseudomonadati</taxon>
        <taxon>Pseudomonadota</taxon>
        <taxon>Gammaproteobacteria</taxon>
        <taxon>Pseudomonadales</taxon>
        <taxon>Pseudomonadaceae</taxon>
        <taxon>Pseudomonas</taxon>
    </lineage>
</organism>
<dbReference type="OMA" id="HYSQPNI"/>
<reference evidence="4" key="8">
    <citation type="submission" date="2020-01" db="EMBL/GenBank/DDBJ databases">
        <title>Bacteria Cultured from War Wounds Associated with the Conflict in Eastern Ukraine.</title>
        <authorList>
            <person name="Snesrud E."/>
            <person name="Galac M.R."/>
            <person name="Mc Gann P."/>
            <person name="Valentine K."/>
            <person name="Viacheslav K."/>
        </authorList>
    </citation>
    <scope>NUCLEOTIDE SEQUENCE</scope>
    <source>
        <strain evidence="4">VNMU148</strain>
    </source>
</reference>
<evidence type="ECO:0000313" key="6">
    <source>
        <dbReference type="EMBL" id="RMS45024.1"/>
    </source>
</evidence>
<dbReference type="Proteomes" id="UP000433532">
    <property type="component" value="Unassembled WGS sequence"/>
</dbReference>
<name>A0A071L9R2_PSEAI</name>
<dbReference type="EMBL" id="NFFZ01000003">
    <property type="protein sequence ID" value="OTI63924.1"/>
    <property type="molecule type" value="Genomic_DNA"/>
</dbReference>
<dbReference type="EMBL" id="CP136986">
    <property type="protein sequence ID" value="WOS75818.1"/>
    <property type="molecule type" value="Genomic_DNA"/>
</dbReference>
<accession>A0A1S1C3U9</accession>